<dbReference type="AlphaFoldDB" id="A0A914CAL9"/>
<evidence type="ECO:0000313" key="2">
    <source>
        <dbReference type="Proteomes" id="UP000887540"/>
    </source>
</evidence>
<protein>
    <submittedName>
        <fullName evidence="3">G protein-coupled receptor</fullName>
    </submittedName>
</protein>
<feature type="transmembrane region" description="Helical" evidence="1">
    <location>
        <begin position="174"/>
        <end position="199"/>
    </location>
</feature>
<keyword evidence="1" id="KW-1133">Transmembrane helix</keyword>
<keyword evidence="1" id="KW-0472">Membrane</keyword>
<dbReference type="Proteomes" id="UP000887540">
    <property type="component" value="Unplaced"/>
</dbReference>
<accession>A0A914CAL9</accession>
<dbReference type="Pfam" id="PF10318">
    <property type="entry name" value="7TM_GPCR_Srh"/>
    <property type="match status" value="1"/>
</dbReference>
<dbReference type="InterPro" id="IPR019422">
    <property type="entry name" value="7TM_GPCR_serpentine_rcpt_Srh"/>
</dbReference>
<dbReference type="WBParaSite" id="ACRNAN_Path_732.g2774.t1">
    <property type="protein sequence ID" value="ACRNAN_Path_732.g2774.t1"/>
    <property type="gene ID" value="ACRNAN_Path_732.g2774"/>
</dbReference>
<name>A0A914CAL9_9BILA</name>
<sequence length="256" mass="28948">MNHERHLSFISCTSTLGMQKIEFEAFTRAKYAIPIHLGAHFVATICIIIPFHLQYAPSGQLKGVLQVSEPATYERIKNGSVVGLKFDGPQIYYVAIYSILAFSCLLCIIVIFSITQTYRILRANKNIFSKRTYTLYRTLINALVIEMLLSGAMVMAPLVVTIICFLFDFEFTSIIAMLSLLSASLFPTVLHLLTLFYVAPYKRAIIRIYKKWRGMPVEAMTTYDLTKAPIVKQTKNYKHLGPTVVAITSFRSHSIA</sequence>
<evidence type="ECO:0000313" key="3">
    <source>
        <dbReference type="WBParaSite" id="ACRNAN_Path_732.g2774.t1"/>
    </source>
</evidence>
<keyword evidence="2" id="KW-1185">Reference proteome</keyword>
<evidence type="ECO:0000256" key="1">
    <source>
        <dbReference type="SAM" id="Phobius"/>
    </source>
</evidence>
<keyword evidence="1" id="KW-0812">Transmembrane</keyword>
<feature type="transmembrane region" description="Helical" evidence="1">
    <location>
        <begin position="135"/>
        <end position="168"/>
    </location>
</feature>
<feature type="transmembrane region" description="Helical" evidence="1">
    <location>
        <begin position="91"/>
        <end position="114"/>
    </location>
</feature>
<reference evidence="3" key="1">
    <citation type="submission" date="2022-11" db="UniProtKB">
        <authorList>
            <consortium name="WormBaseParasite"/>
        </authorList>
    </citation>
    <scope>IDENTIFICATION</scope>
</reference>
<proteinExistence type="predicted"/>
<feature type="transmembrane region" description="Helical" evidence="1">
    <location>
        <begin position="31"/>
        <end position="53"/>
    </location>
</feature>
<organism evidence="2 3">
    <name type="scientific">Acrobeloides nanus</name>
    <dbReference type="NCBI Taxonomy" id="290746"/>
    <lineage>
        <taxon>Eukaryota</taxon>
        <taxon>Metazoa</taxon>
        <taxon>Ecdysozoa</taxon>
        <taxon>Nematoda</taxon>
        <taxon>Chromadorea</taxon>
        <taxon>Rhabditida</taxon>
        <taxon>Tylenchina</taxon>
        <taxon>Cephalobomorpha</taxon>
        <taxon>Cephaloboidea</taxon>
        <taxon>Cephalobidae</taxon>
        <taxon>Acrobeloides</taxon>
    </lineage>
</organism>